<organism evidence="2">
    <name type="scientific">Bellilinea caldifistulae</name>
    <dbReference type="NCBI Taxonomy" id="360411"/>
    <lineage>
        <taxon>Bacteria</taxon>
        <taxon>Bacillati</taxon>
        <taxon>Chloroflexota</taxon>
        <taxon>Anaerolineae</taxon>
        <taxon>Anaerolineales</taxon>
        <taxon>Anaerolineaceae</taxon>
        <taxon>Bellilinea</taxon>
    </lineage>
</organism>
<sequence>MMGGLRILFNVFNIYGRGTYRRAFFFAKELVKEGEKVDILCSSKNQKRYVSEVDGVRIIALPNLFAGSIVNGYEPLNIMLRCLWAINKNYDIVHSFETRPSVLLSSLILKYKGAIWVVDWADWFGKGGAVEERENFFLRNLLRPIETFFENTRKFASGISAISNFLRERSILLGFPPQRVLYLPNGASPEEFQKDIPSNIKEALSLPIESQIIGYVGAAFSRDLELMMNAFEKVVTSCPNVFLLWVGNNSHTIITKKSKNVICTGYVSENILPYYLQVCDVFWLPLRKSNANIARIPLKLMDYLASGKPIIATKVGDIPNIIGDNQVGFLVDDNPQDIATVTIKLLSDEKMMREFGFNSLELVEKKYKWSALCSQLKEFYSYLLDQRI</sequence>
<gene>
    <name evidence="2" type="ORF">ENT17_12590</name>
</gene>
<dbReference type="SUPFAM" id="SSF53756">
    <property type="entry name" value="UDP-Glycosyltransferase/glycogen phosphorylase"/>
    <property type="match status" value="1"/>
</dbReference>
<dbReference type="InterPro" id="IPR050194">
    <property type="entry name" value="Glycosyltransferase_grp1"/>
</dbReference>
<keyword evidence="2" id="KW-0808">Transferase</keyword>
<dbReference type="EMBL" id="DSXR01000127">
    <property type="protein sequence ID" value="HGS88434.1"/>
    <property type="molecule type" value="Genomic_DNA"/>
</dbReference>
<dbReference type="Pfam" id="PF13692">
    <property type="entry name" value="Glyco_trans_1_4"/>
    <property type="match status" value="1"/>
</dbReference>
<dbReference type="CDD" id="cd03794">
    <property type="entry name" value="GT4_WbuB-like"/>
    <property type="match status" value="1"/>
</dbReference>
<protein>
    <submittedName>
        <fullName evidence="2">Glycosyltransferase WbuB</fullName>
    </submittedName>
</protein>
<dbReference type="Pfam" id="PF13579">
    <property type="entry name" value="Glyco_trans_4_4"/>
    <property type="match status" value="1"/>
</dbReference>
<dbReference type="Gene3D" id="3.40.50.2000">
    <property type="entry name" value="Glycogen Phosphorylase B"/>
    <property type="match status" value="2"/>
</dbReference>
<evidence type="ECO:0000313" key="2">
    <source>
        <dbReference type="EMBL" id="HGS88434.1"/>
    </source>
</evidence>
<comment type="caution">
    <text evidence="2">The sequence shown here is derived from an EMBL/GenBank/DDBJ whole genome shotgun (WGS) entry which is preliminary data.</text>
</comment>
<dbReference type="InterPro" id="IPR028098">
    <property type="entry name" value="Glyco_trans_4-like_N"/>
</dbReference>
<dbReference type="PANTHER" id="PTHR45947">
    <property type="entry name" value="SULFOQUINOVOSYL TRANSFERASE SQD2"/>
    <property type="match status" value="1"/>
</dbReference>
<reference evidence="2" key="1">
    <citation type="journal article" date="2020" name="mSystems">
        <title>Genome- and Community-Level Interaction Insights into Carbon Utilization and Element Cycling Functions of Hydrothermarchaeota in Hydrothermal Sediment.</title>
        <authorList>
            <person name="Zhou Z."/>
            <person name="Liu Y."/>
            <person name="Xu W."/>
            <person name="Pan J."/>
            <person name="Luo Z.H."/>
            <person name="Li M."/>
        </authorList>
    </citation>
    <scope>NUCLEOTIDE SEQUENCE [LARGE SCALE GENOMIC DNA]</scope>
    <source>
        <strain evidence="2">SpSt-556</strain>
    </source>
</reference>
<evidence type="ECO:0000259" key="1">
    <source>
        <dbReference type="Pfam" id="PF13579"/>
    </source>
</evidence>
<name>A0A7C4QAI3_9CHLR</name>
<feature type="domain" description="Glycosyltransferase subfamily 4-like N-terminal" evidence="1">
    <location>
        <begin position="26"/>
        <end position="186"/>
    </location>
</feature>
<dbReference type="AlphaFoldDB" id="A0A7C4QAI3"/>
<dbReference type="PANTHER" id="PTHR45947:SF3">
    <property type="entry name" value="SULFOQUINOVOSYL TRANSFERASE SQD2"/>
    <property type="match status" value="1"/>
</dbReference>
<proteinExistence type="predicted"/>
<dbReference type="GO" id="GO:0016757">
    <property type="term" value="F:glycosyltransferase activity"/>
    <property type="evidence" value="ECO:0007669"/>
    <property type="project" value="TreeGrafter"/>
</dbReference>
<accession>A0A7C4QAI3</accession>